<dbReference type="InterPro" id="IPR036047">
    <property type="entry name" value="F-box-like_dom_sf"/>
</dbReference>
<protein>
    <recommendedName>
        <fullName evidence="1">F-box domain-containing protein</fullName>
    </recommendedName>
</protein>
<evidence type="ECO:0000313" key="2">
    <source>
        <dbReference type="EMBL" id="KAG6411394.1"/>
    </source>
</evidence>
<organism evidence="2">
    <name type="scientific">Salvia splendens</name>
    <name type="common">Scarlet sage</name>
    <dbReference type="NCBI Taxonomy" id="180675"/>
    <lineage>
        <taxon>Eukaryota</taxon>
        <taxon>Viridiplantae</taxon>
        <taxon>Streptophyta</taxon>
        <taxon>Embryophyta</taxon>
        <taxon>Tracheophyta</taxon>
        <taxon>Spermatophyta</taxon>
        <taxon>Magnoliopsida</taxon>
        <taxon>eudicotyledons</taxon>
        <taxon>Gunneridae</taxon>
        <taxon>Pentapetalae</taxon>
        <taxon>asterids</taxon>
        <taxon>lamiids</taxon>
        <taxon>Lamiales</taxon>
        <taxon>Lamiaceae</taxon>
        <taxon>Nepetoideae</taxon>
        <taxon>Mentheae</taxon>
        <taxon>Salviinae</taxon>
        <taxon>Salvia</taxon>
        <taxon>Salvia subgen. Calosphace</taxon>
        <taxon>core Calosphace</taxon>
    </lineage>
</organism>
<dbReference type="Proteomes" id="UP000298416">
    <property type="component" value="Unassembled WGS sequence"/>
</dbReference>
<sequence>MLFFLFTCCFSFVFFYKSLAIKPLPPWAHGMRLLSLCFWKDFSFLWLIKLVKSTIFGVISSLLASRVSPRKKNSSSKVEIVEVAWEMSVLDLPDLVLEAILEKLPPEGLCRMATVCVSLRERCISDHLWKKHMKNKWSKIVGPSAYKEWQWYIATGQGLVCSNQGKQNSLPGYLTHLWPIVLIRSSFSSNTKKRNFPQVDSLMSWYTALESGKFWFPAQVYNRENGHVGFMLSCYDTELSYDQKTNTFHARYPPHGRRASPTESGITWDRLRAPPVDTSPYDLHESDCLHELKPGNHVEIQWRRNKEFPYGWWYGVVGHLETCDGNPNYCYCHESDTVVLEFNQYNLGSRWRITNVDRKNHREEGNEADGFYGGIRKLCSNEEISTWKKIWPAEVLE</sequence>
<keyword evidence="3" id="KW-1185">Reference proteome</keyword>
<dbReference type="Pfam" id="PF12937">
    <property type="entry name" value="F-box-like"/>
    <property type="match status" value="1"/>
</dbReference>
<dbReference type="EMBL" id="PNBA02000010">
    <property type="protein sequence ID" value="KAG6411394.1"/>
    <property type="molecule type" value="Genomic_DNA"/>
</dbReference>
<dbReference type="SUPFAM" id="SSF81383">
    <property type="entry name" value="F-box domain"/>
    <property type="match status" value="1"/>
</dbReference>
<dbReference type="InterPro" id="IPR001810">
    <property type="entry name" value="F-box_dom"/>
</dbReference>
<evidence type="ECO:0000259" key="1">
    <source>
        <dbReference type="PROSITE" id="PS50181"/>
    </source>
</evidence>
<dbReference type="PROSITE" id="PS50181">
    <property type="entry name" value="FBOX"/>
    <property type="match status" value="1"/>
</dbReference>
<dbReference type="SMART" id="SM00256">
    <property type="entry name" value="FBOX"/>
    <property type="match status" value="1"/>
</dbReference>
<proteinExistence type="predicted"/>
<reference evidence="2" key="2">
    <citation type="submission" date="2020-08" db="EMBL/GenBank/DDBJ databases">
        <title>Plant Genome Project.</title>
        <authorList>
            <person name="Zhang R.-G."/>
        </authorList>
    </citation>
    <scope>NUCLEOTIDE SEQUENCE</scope>
    <source>
        <strain evidence="2">Huo1</strain>
        <tissue evidence="2">Leaf</tissue>
    </source>
</reference>
<accession>A0A8X8XEH8</accession>
<dbReference type="OrthoDB" id="512036at2759"/>
<dbReference type="Gene3D" id="1.20.1280.50">
    <property type="match status" value="1"/>
</dbReference>
<dbReference type="AlphaFoldDB" id="A0A8X8XEH8"/>
<dbReference type="PANTHER" id="PTHR31482:SF2">
    <property type="entry name" value="F-BOX DOMAIN-CONTAINING PROTEIN"/>
    <property type="match status" value="1"/>
</dbReference>
<feature type="domain" description="F-box" evidence="1">
    <location>
        <begin position="86"/>
        <end position="132"/>
    </location>
</feature>
<gene>
    <name evidence="2" type="ORF">SASPL_129475</name>
</gene>
<dbReference type="PANTHER" id="PTHR31482">
    <property type="entry name" value="ESTS AU081301(E20138)"/>
    <property type="match status" value="1"/>
</dbReference>
<evidence type="ECO:0000313" key="3">
    <source>
        <dbReference type="Proteomes" id="UP000298416"/>
    </source>
</evidence>
<comment type="caution">
    <text evidence="2">The sequence shown here is derived from an EMBL/GenBank/DDBJ whole genome shotgun (WGS) entry which is preliminary data.</text>
</comment>
<name>A0A8X8XEH8_SALSN</name>
<reference evidence="2" key="1">
    <citation type="submission" date="2018-01" db="EMBL/GenBank/DDBJ databases">
        <authorList>
            <person name="Mao J.F."/>
        </authorList>
    </citation>
    <scope>NUCLEOTIDE SEQUENCE</scope>
    <source>
        <strain evidence="2">Huo1</strain>
        <tissue evidence="2">Leaf</tissue>
    </source>
</reference>